<dbReference type="RefSeq" id="WP_051855779.1">
    <property type="nucleotide sequence ID" value="NZ_AQRC01000006.1"/>
</dbReference>
<evidence type="ECO:0000313" key="3">
    <source>
        <dbReference type="EMBL" id="KFE35206.1"/>
    </source>
</evidence>
<name>A0A085TWV9_9RHOB</name>
<reference evidence="4" key="1">
    <citation type="submission" date="2013-04" db="EMBL/GenBank/DDBJ databases">
        <title>Thioclava sp. 13D2W-2 Genome Sequencing.</title>
        <authorList>
            <person name="Lai Q."/>
            <person name="Li G."/>
            <person name="Shao Z."/>
        </authorList>
    </citation>
    <scope>NUCLEOTIDE SEQUENCE [LARGE SCALE GENOMIC DNA]</scope>
    <source>
        <strain evidence="4">13D2W-2</strain>
    </source>
</reference>
<dbReference type="Proteomes" id="UP000028607">
    <property type="component" value="Unassembled WGS sequence"/>
</dbReference>
<sequence length="256" mass="28049">MRSHRKFARNFLGGISGGPVPEGATSTAPSETEHRFRVYRNNVAHGLSRALARHYPVVERLVGPECFAGLAALYIERHPPRTPILTEWGGRFALFLAETETLSDLPYLPDIARIEWARSRAYHAQDAAPLRPEDLRRFAERIGEGLQLYLHPSTQILQLATPAGSIWASQQPDGPRPPAPDQWCAETVLVARRGIAHVITVVITPATGRFLAHLMEGANVAEAHSHAGDGFDLNAAFALLLENALIVGAGHREDQT</sequence>
<dbReference type="AlphaFoldDB" id="A0A085TWV9"/>
<keyword evidence="4" id="KW-1185">Reference proteome</keyword>
<dbReference type="InterPro" id="IPR018640">
    <property type="entry name" value="DUF2063"/>
</dbReference>
<organism evidence="3 4">
    <name type="scientific">Thioclava atlantica</name>
    <dbReference type="NCBI Taxonomy" id="1317124"/>
    <lineage>
        <taxon>Bacteria</taxon>
        <taxon>Pseudomonadati</taxon>
        <taxon>Pseudomonadota</taxon>
        <taxon>Alphaproteobacteria</taxon>
        <taxon>Rhodobacterales</taxon>
        <taxon>Paracoccaceae</taxon>
        <taxon>Thioclava</taxon>
    </lineage>
</organism>
<accession>A0A085TWV9</accession>
<dbReference type="STRING" id="1317124.DW2_09531"/>
<dbReference type="Gene3D" id="1.10.150.690">
    <property type="entry name" value="DUF2063"/>
    <property type="match status" value="1"/>
</dbReference>
<evidence type="ECO:0000256" key="1">
    <source>
        <dbReference type="SAM" id="MobiDB-lite"/>
    </source>
</evidence>
<dbReference type="PATRIC" id="fig|1317124.6.peg.1934"/>
<proteinExistence type="predicted"/>
<feature type="domain" description="Putative DNA-binding" evidence="2">
    <location>
        <begin position="28"/>
        <end position="96"/>
    </location>
</feature>
<gene>
    <name evidence="3" type="ORF">DW2_09531</name>
</gene>
<evidence type="ECO:0000313" key="4">
    <source>
        <dbReference type="Proteomes" id="UP000028607"/>
    </source>
</evidence>
<comment type="caution">
    <text evidence="3">The sequence shown here is derived from an EMBL/GenBank/DDBJ whole genome shotgun (WGS) entry which is preliminary data.</text>
</comment>
<dbReference type="EMBL" id="AQRC01000006">
    <property type="protein sequence ID" value="KFE35206.1"/>
    <property type="molecule type" value="Genomic_DNA"/>
</dbReference>
<protein>
    <recommendedName>
        <fullName evidence="2">Putative DNA-binding domain-containing protein</fullName>
    </recommendedName>
</protein>
<feature type="region of interest" description="Disordered" evidence="1">
    <location>
        <begin position="10"/>
        <end position="31"/>
    </location>
</feature>
<evidence type="ECO:0000259" key="2">
    <source>
        <dbReference type="Pfam" id="PF09836"/>
    </source>
</evidence>
<reference evidence="3 4" key="2">
    <citation type="journal article" date="2015" name="Antonie Van Leeuwenhoek">
        <title>Thioclava indica sp. nov., isolated from surface seawater of the Indian Ocean.</title>
        <authorList>
            <person name="Liu Y."/>
            <person name="Lai Q."/>
            <person name="Du J."/>
            <person name="Xu H."/>
            <person name="Jiang L."/>
            <person name="Shao Z."/>
        </authorList>
    </citation>
    <scope>NUCLEOTIDE SEQUENCE [LARGE SCALE GENOMIC DNA]</scope>
    <source>
        <strain evidence="3 4">13D2W-2</strain>
    </source>
</reference>
<dbReference type="eggNOG" id="COG3219">
    <property type="taxonomic scope" value="Bacteria"/>
</dbReference>
<dbReference type="Pfam" id="PF09836">
    <property type="entry name" value="DUF2063"/>
    <property type="match status" value="1"/>
</dbReference>
<dbReference type="OrthoDB" id="4146344at2"/>
<dbReference type="InterPro" id="IPR044922">
    <property type="entry name" value="DUF2063_N_sf"/>
</dbReference>